<keyword evidence="3" id="KW-1185">Reference proteome</keyword>
<organism evidence="2 3">
    <name type="scientific">Sphingobacterium arenae</name>
    <dbReference type="NCBI Taxonomy" id="1280598"/>
    <lineage>
        <taxon>Bacteria</taxon>
        <taxon>Pseudomonadati</taxon>
        <taxon>Bacteroidota</taxon>
        <taxon>Sphingobacteriia</taxon>
        <taxon>Sphingobacteriales</taxon>
        <taxon>Sphingobacteriaceae</taxon>
        <taxon>Sphingobacterium</taxon>
    </lineage>
</organism>
<evidence type="ECO:0000256" key="1">
    <source>
        <dbReference type="SAM" id="SignalP"/>
    </source>
</evidence>
<comment type="caution">
    <text evidence="2">The sequence shown here is derived from an EMBL/GenBank/DDBJ whole genome shotgun (WGS) entry which is preliminary data.</text>
</comment>
<dbReference type="PROSITE" id="PS51257">
    <property type="entry name" value="PROKAR_LIPOPROTEIN"/>
    <property type="match status" value="1"/>
</dbReference>
<evidence type="ECO:0000313" key="2">
    <source>
        <dbReference type="EMBL" id="MBD1425168.1"/>
    </source>
</evidence>
<dbReference type="Proteomes" id="UP000606494">
    <property type="component" value="Unassembled WGS sequence"/>
</dbReference>
<evidence type="ECO:0000313" key="3">
    <source>
        <dbReference type="Proteomes" id="UP000606494"/>
    </source>
</evidence>
<reference evidence="2 3" key="1">
    <citation type="submission" date="2020-08" db="EMBL/GenBank/DDBJ databases">
        <title>Sphingobacterium sp. DN00404 isolated from aquaculture water.</title>
        <authorList>
            <person name="Zhang M."/>
        </authorList>
    </citation>
    <scope>NUCLEOTIDE SEQUENCE [LARGE SCALE GENOMIC DNA]</scope>
    <source>
        <strain evidence="2 3">KCTC 32294</strain>
    </source>
</reference>
<keyword evidence="1" id="KW-0732">Signal</keyword>
<gene>
    <name evidence="2" type="ORF">H8B17_06180</name>
</gene>
<sequence>MKPLKLKTGIIALTIGVLFAGCSDNDGPTPDPDESQESKYVLITMSDNVNTKPGYATAFDELPSGNVINNGNNSLQGLGFGGWRPYGNWLFKMFSTDANALGIERLEVNADGKVTPGQFIAGDNTTNGTGNFVIVDETKGYYWDGASPLKIQVFNPTTLSRTGDIDLAEAVNERGADEPEILYRAIGQKFLSVKNGKLFANITYATSDGTQKGFWDDFYPDVYIAVIDIATSKHEKTIKIKDTGAITYINDNNMYDFDTNGDLYIVTQGVHPRGTGGKSKIVRIKANETDIDSDWSLDMDAITGEGPRKFVSVFAKDGKIITLIPNASLTGGPTGNINFEDVWEYFSIDIASKERTKIGGVPVVTNPGAAFCAIEIDNKILLRVNTKDGSSNGYFEYNPSTNSATELFKVTSGGSVSGLHKVKVGN</sequence>
<evidence type="ECO:0008006" key="4">
    <source>
        <dbReference type="Google" id="ProtNLM"/>
    </source>
</evidence>
<feature type="signal peptide" evidence="1">
    <location>
        <begin position="1"/>
        <end position="20"/>
    </location>
</feature>
<proteinExistence type="predicted"/>
<dbReference type="RefSeq" id="WP_190308244.1">
    <property type="nucleotide sequence ID" value="NZ_JACNYK010000001.1"/>
</dbReference>
<protein>
    <recommendedName>
        <fullName evidence="4">DUF4374 domain-containing protein</fullName>
    </recommendedName>
</protein>
<accession>A0ABR7Y1J3</accession>
<dbReference type="EMBL" id="JACNYK010000001">
    <property type="protein sequence ID" value="MBD1425168.1"/>
    <property type="molecule type" value="Genomic_DNA"/>
</dbReference>
<feature type="chain" id="PRO_5046264981" description="DUF4374 domain-containing protein" evidence="1">
    <location>
        <begin position="21"/>
        <end position="426"/>
    </location>
</feature>
<name>A0ABR7Y1J3_9SPHI</name>